<evidence type="ECO:0000259" key="2">
    <source>
        <dbReference type="Pfam" id="PF18962"/>
    </source>
</evidence>
<dbReference type="NCBIfam" id="TIGR04183">
    <property type="entry name" value="Por_Secre_tail"/>
    <property type="match status" value="1"/>
</dbReference>
<accession>A0A3E1QAG5</accession>
<comment type="caution">
    <text evidence="3">The sequence shown here is derived from an EMBL/GenBank/DDBJ whole genome shotgun (WGS) entry which is preliminary data.</text>
</comment>
<dbReference type="InterPro" id="IPR026444">
    <property type="entry name" value="Secre_tail"/>
</dbReference>
<protein>
    <submittedName>
        <fullName evidence="3">T9SS C-terminal target domain-containing protein</fullName>
    </submittedName>
</protein>
<reference evidence="3 4" key="1">
    <citation type="journal article" date="2007" name="Int. J. Syst. Evol. Microbiol.">
        <title>Marixanthomonas ophiurae gen. nov., sp. nov., a marine bacterium of the family Flavobacteriaceae isolated from a deep-sea brittle star.</title>
        <authorList>
            <person name="Romanenko L.A."/>
            <person name="Uchino M."/>
            <person name="Frolova G.M."/>
            <person name="Mikhailov V.V."/>
        </authorList>
    </citation>
    <scope>NUCLEOTIDE SEQUENCE [LARGE SCALE GENOMIC DNA]</scope>
    <source>
        <strain evidence="3 4">KMM 3046</strain>
    </source>
</reference>
<dbReference type="EMBL" id="QVID01000001">
    <property type="protein sequence ID" value="RFN59094.1"/>
    <property type="molecule type" value="Genomic_DNA"/>
</dbReference>
<name>A0A3E1QAG5_9FLAO</name>
<dbReference type="Pfam" id="PF18962">
    <property type="entry name" value="Por_Secre_tail"/>
    <property type="match status" value="1"/>
</dbReference>
<feature type="domain" description="Secretion system C-terminal sorting" evidence="2">
    <location>
        <begin position="361"/>
        <end position="434"/>
    </location>
</feature>
<keyword evidence="4" id="KW-1185">Reference proteome</keyword>
<organism evidence="3 4">
    <name type="scientific">Marixanthomonas ophiurae</name>
    <dbReference type="NCBI Taxonomy" id="387659"/>
    <lineage>
        <taxon>Bacteria</taxon>
        <taxon>Pseudomonadati</taxon>
        <taxon>Bacteroidota</taxon>
        <taxon>Flavobacteriia</taxon>
        <taxon>Flavobacteriales</taxon>
        <taxon>Flavobacteriaceae</taxon>
        <taxon>Marixanthomonas</taxon>
    </lineage>
</organism>
<gene>
    <name evidence="3" type="ORF">DZ858_03185</name>
</gene>
<dbReference type="Proteomes" id="UP000261082">
    <property type="component" value="Unassembled WGS sequence"/>
</dbReference>
<evidence type="ECO:0000313" key="3">
    <source>
        <dbReference type="EMBL" id="RFN59094.1"/>
    </source>
</evidence>
<evidence type="ECO:0000313" key="4">
    <source>
        <dbReference type="Proteomes" id="UP000261082"/>
    </source>
</evidence>
<dbReference type="AlphaFoldDB" id="A0A3E1QAG5"/>
<evidence type="ECO:0000256" key="1">
    <source>
        <dbReference type="ARBA" id="ARBA00022729"/>
    </source>
</evidence>
<keyword evidence="1" id="KW-0732">Signal</keyword>
<proteinExistence type="predicted"/>
<sequence length="436" mass="50346">MFSEKKYFLNNTAKISKPFVFGNKRMMFMIFLYFSRDFPYFLIKINFNMMKKLLFFLCLLTATSAFCQNSELFGHTWHAKSITINNITTEAPKNPNMEIQATFDETSSFTDMCCAGTLNFSIDYQSQTTFGITDFSPFLETCNENDNNEFRGLYISFFQEGLADNFEYEIIEDYNNWYYKILTLTNIDGDTLQLYNSPHNTDADGYIFEDGLGYWYLQDLTNEGTFYTLPYNIAKETEISFNTDGSFKSIICGEINSKVVFNGDYNEGDFYISCESLTLTSGNCGNQDSMDVEQDFYAILEDLATSDDFTFQRWFSEFGDDPCDYANVLEIYNPSRDIGFTLIDCVEHLSLENYSKKMFSIYPNPVKNKLIIENSSLKSSQLNLSIYTIQGKEVVSKNIQFENETSIDVSNLSSGMYFINIEDERGIKTTQKIVKF</sequence>